<gene>
    <name evidence="1" type="ORF">MSP8886_00982</name>
</gene>
<evidence type="ECO:0000313" key="2">
    <source>
        <dbReference type="Proteomes" id="UP000092544"/>
    </source>
</evidence>
<organism evidence="1 2">
    <name type="scientific">Marinomonas spartinae</name>
    <dbReference type="NCBI Taxonomy" id="1792290"/>
    <lineage>
        <taxon>Bacteria</taxon>
        <taxon>Pseudomonadati</taxon>
        <taxon>Pseudomonadota</taxon>
        <taxon>Gammaproteobacteria</taxon>
        <taxon>Oceanospirillales</taxon>
        <taxon>Oceanospirillaceae</taxon>
        <taxon>Marinomonas</taxon>
    </lineage>
</organism>
<dbReference type="RefSeq" id="WP_067013339.1">
    <property type="nucleotide sequence ID" value="NZ_FLOB01000002.1"/>
</dbReference>
<sequence>MLFIDALSRSGTLPNKTTVINKEKLRYNRSSKDSVDLSSAANEVKEIHLDSRHKFPLSASSSIFANLIEHIINHIFDTQLTVLSPEELKFDNKDWQLYLQVPPSIAITEQTNSSYQEPAIQKRPQTKQLTFRIPVKPHYGNPVEMTVLLSAHRGSPGIPPLFSSLPKENTLAILKTPYLPEFLAQQITHYHIFLDQDGEEDQLSPLYPYNVASNDHLKNIPEESAKNLLGLRLWRAKGDTLQPALLADTKIGLLFVGHYQPIIGKVTNPEEQRLKEKNLSIKA</sequence>
<keyword evidence="2" id="KW-1185">Reference proteome</keyword>
<dbReference type="OrthoDB" id="6102773at2"/>
<dbReference type="EMBL" id="FLOB01000002">
    <property type="protein sequence ID" value="SBS27857.1"/>
    <property type="molecule type" value="Genomic_DNA"/>
</dbReference>
<proteinExistence type="predicted"/>
<dbReference type="AlphaFoldDB" id="A0A1A8T915"/>
<accession>A0A1A8T915</accession>
<reference evidence="1 2" key="1">
    <citation type="submission" date="2016-06" db="EMBL/GenBank/DDBJ databases">
        <authorList>
            <person name="Kjaerup R.B."/>
            <person name="Dalgaard T.S."/>
            <person name="Juul-Madsen H.R."/>
        </authorList>
    </citation>
    <scope>NUCLEOTIDE SEQUENCE [LARGE SCALE GENOMIC DNA]</scope>
    <source>
        <strain evidence="1 2">CECT 8886</strain>
    </source>
</reference>
<evidence type="ECO:0000313" key="1">
    <source>
        <dbReference type="EMBL" id="SBS27857.1"/>
    </source>
</evidence>
<protein>
    <submittedName>
        <fullName evidence="1">Uncharacterized protein</fullName>
    </submittedName>
</protein>
<name>A0A1A8T915_9GAMM</name>
<dbReference type="Proteomes" id="UP000092544">
    <property type="component" value="Unassembled WGS sequence"/>
</dbReference>